<name>A0A0E9X240_ANGAN</name>
<protein>
    <submittedName>
        <fullName evidence="1">Uncharacterized protein</fullName>
    </submittedName>
</protein>
<proteinExistence type="predicted"/>
<organism evidence="1">
    <name type="scientific">Anguilla anguilla</name>
    <name type="common">European freshwater eel</name>
    <name type="synonym">Muraena anguilla</name>
    <dbReference type="NCBI Taxonomy" id="7936"/>
    <lineage>
        <taxon>Eukaryota</taxon>
        <taxon>Metazoa</taxon>
        <taxon>Chordata</taxon>
        <taxon>Craniata</taxon>
        <taxon>Vertebrata</taxon>
        <taxon>Euteleostomi</taxon>
        <taxon>Actinopterygii</taxon>
        <taxon>Neopterygii</taxon>
        <taxon>Teleostei</taxon>
        <taxon>Anguilliformes</taxon>
        <taxon>Anguillidae</taxon>
        <taxon>Anguilla</taxon>
    </lineage>
</organism>
<sequence>MQFLIEVRICYAVWYKNGENNESAELHPHLLLSFHISLPQSVDYLGLP</sequence>
<dbReference type="EMBL" id="GBXM01011800">
    <property type="protein sequence ID" value="JAH96777.1"/>
    <property type="molecule type" value="Transcribed_RNA"/>
</dbReference>
<evidence type="ECO:0000313" key="1">
    <source>
        <dbReference type="EMBL" id="JAH96777.1"/>
    </source>
</evidence>
<accession>A0A0E9X240</accession>
<reference evidence="1" key="2">
    <citation type="journal article" date="2015" name="Fish Shellfish Immunol.">
        <title>Early steps in the European eel (Anguilla anguilla)-Vibrio vulnificus interaction in the gills: Role of the RtxA13 toxin.</title>
        <authorList>
            <person name="Callol A."/>
            <person name="Pajuelo D."/>
            <person name="Ebbesson L."/>
            <person name="Teles M."/>
            <person name="MacKenzie S."/>
            <person name="Amaro C."/>
        </authorList>
    </citation>
    <scope>NUCLEOTIDE SEQUENCE</scope>
</reference>
<reference evidence="1" key="1">
    <citation type="submission" date="2014-11" db="EMBL/GenBank/DDBJ databases">
        <authorList>
            <person name="Amaro Gonzalez C."/>
        </authorList>
    </citation>
    <scope>NUCLEOTIDE SEQUENCE</scope>
</reference>
<dbReference type="AlphaFoldDB" id="A0A0E9X240"/>